<proteinExistence type="predicted"/>
<reference evidence="1" key="1">
    <citation type="submission" date="2018-07" db="EMBL/GenBank/DDBJ databases">
        <authorList>
            <person name="Quirk P.G."/>
            <person name="Krulwich T.A."/>
        </authorList>
    </citation>
    <scope>NUCLEOTIDE SEQUENCE</scope>
</reference>
<accession>A0A336M4N4</accession>
<protein>
    <submittedName>
        <fullName evidence="1">CSON012094 protein</fullName>
    </submittedName>
</protein>
<dbReference type="AlphaFoldDB" id="A0A336M4N4"/>
<name>A0A336M4N4_CULSO</name>
<evidence type="ECO:0000313" key="1">
    <source>
        <dbReference type="EMBL" id="SSX25226.1"/>
    </source>
</evidence>
<sequence>MTLSEIYFRKAGTVNVNESNLHCLTKYAVTAKINIPMGYEKLNEILIHERHLDPMFSISEKNNKNSLHKVKAA</sequence>
<gene>
    <name evidence="1" type="primary">CSON012094</name>
</gene>
<dbReference type="VEuPathDB" id="VectorBase:CSON012094"/>
<dbReference type="EMBL" id="UFQT01000554">
    <property type="protein sequence ID" value="SSX25226.1"/>
    <property type="molecule type" value="Genomic_DNA"/>
</dbReference>
<organism evidence="1">
    <name type="scientific">Culicoides sonorensis</name>
    <name type="common">Biting midge</name>
    <dbReference type="NCBI Taxonomy" id="179676"/>
    <lineage>
        <taxon>Eukaryota</taxon>
        <taxon>Metazoa</taxon>
        <taxon>Ecdysozoa</taxon>
        <taxon>Arthropoda</taxon>
        <taxon>Hexapoda</taxon>
        <taxon>Insecta</taxon>
        <taxon>Pterygota</taxon>
        <taxon>Neoptera</taxon>
        <taxon>Endopterygota</taxon>
        <taxon>Diptera</taxon>
        <taxon>Nematocera</taxon>
        <taxon>Chironomoidea</taxon>
        <taxon>Ceratopogonidae</taxon>
        <taxon>Ceratopogoninae</taxon>
        <taxon>Culicoides</taxon>
        <taxon>Monoculicoides</taxon>
    </lineage>
</organism>